<gene>
    <name evidence="7" type="ORF">CTheo_3251</name>
</gene>
<evidence type="ECO:0000256" key="3">
    <source>
        <dbReference type="ARBA" id="ARBA00022576"/>
    </source>
</evidence>
<dbReference type="Pfam" id="PF00202">
    <property type="entry name" value="Aminotran_3"/>
    <property type="match status" value="1"/>
</dbReference>
<dbReference type="GO" id="GO:0042802">
    <property type="term" value="F:identical protein binding"/>
    <property type="evidence" value="ECO:0007669"/>
    <property type="project" value="TreeGrafter"/>
</dbReference>
<sequence length="477" mass="51493">MLRAARSLLAPRAVSYSRLIHSTSIMHGPVNGTEIFPNALFGAEHTARGVQRLLNAVIVKGEGSYVTLDDGRRMLDFTTGIGVTGLGHCHPVVSKAAADQCMQLVHGQCSIGFHPPGLRLIESLWPIMPHGLLDTFFFWNSGSEAVEASIKLARAATGRQNIISMQGGYHGRTFGAMGLTRSKTIYSEGFGPLMPGVFVTPFPYWHQLGLPPTASEEEIVNQSLHQLNLLFAQQTHPNETAAIIIEPILGEGGYVPAPASYLRALRNICYEHGILLIFDEVQCGFGRTGKYFACEHAETVPDVLVIAKGLANGFPLSGIISRQDLMDRQKPGTMGGTYAGNAVACAAAVACIDVMHHEGVLDNVNERSAELFAGINELRSNPKVAPYIVDVRGKGLMVGVEFSSPTGASWDVSVKRSAPKKMASRVVDKMIEKGVLLLTTSVFEVVRFIPPLNVSQDDMAKGIKAFQDSVEEVVRDG</sequence>
<dbReference type="Gene3D" id="3.40.640.10">
    <property type="entry name" value="Type I PLP-dependent aspartate aminotransferase-like (Major domain)"/>
    <property type="match status" value="1"/>
</dbReference>
<evidence type="ECO:0000313" key="8">
    <source>
        <dbReference type="Proteomes" id="UP000383932"/>
    </source>
</evidence>
<evidence type="ECO:0000256" key="5">
    <source>
        <dbReference type="ARBA" id="ARBA00022898"/>
    </source>
</evidence>
<dbReference type="GO" id="GO:0008483">
    <property type="term" value="F:transaminase activity"/>
    <property type="evidence" value="ECO:0007669"/>
    <property type="project" value="UniProtKB-KW"/>
</dbReference>
<comment type="cofactor">
    <cofactor evidence="1">
        <name>pyridoxal 5'-phosphate</name>
        <dbReference type="ChEBI" id="CHEBI:597326"/>
    </cofactor>
</comment>
<protein>
    <submittedName>
        <fullName evidence="7">4-aminobutyrate aminotransferase</fullName>
    </submittedName>
</protein>
<dbReference type="PANTHER" id="PTHR11986:SF79">
    <property type="entry name" value="ACETYLORNITHINE AMINOTRANSFERASE, MITOCHONDRIAL"/>
    <property type="match status" value="1"/>
</dbReference>
<dbReference type="FunFam" id="3.40.640.10:FF:000013">
    <property type="entry name" value="4-aminobutyrate aminotransferase"/>
    <property type="match status" value="1"/>
</dbReference>
<evidence type="ECO:0000256" key="4">
    <source>
        <dbReference type="ARBA" id="ARBA00022679"/>
    </source>
</evidence>
<keyword evidence="5 6" id="KW-0663">Pyridoxal phosphate</keyword>
<dbReference type="PIRSF" id="PIRSF000521">
    <property type="entry name" value="Transaminase_4ab_Lys_Orn"/>
    <property type="match status" value="1"/>
</dbReference>
<dbReference type="Proteomes" id="UP000383932">
    <property type="component" value="Unassembled WGS sequence"/>
</dbReference>
<keyword evidence="3 7" id="KW-0032">Aminotransferase</keyword>
<dbReference type="AlphaFoldDB" id="A0A5N5QP38"/>
<dbReference type="Gene3D" id="3.90.1150.10">
    <property type="entry name" value="Aspartate Aminotransferase, domain 1"/>
    <property type="match status" value="1"/>
</dbReference>
<dbReference type="GO" id="GO:0030170">
    <property type="term" value="F:pyridoxal phosphate binding"/>
    <property type="evidence" value="ECO:0007669"/>
    <property type="project" value="InterPro"/>
</dbReference>
<dbReference type="InterPro" id="IPR015421">
    <property type="entry name" value="PyrdxlP-dep_Trfase_major"/>
</dbReference>
<evidence type="ECO:0000256" key="2">
    <source>
        <dbReference type="ARBA" id="ARBA00008954"/>
    </source>
</evidence>
<dbReference type="InterPro" id="IPR015422">
    <property type="entry name" value="PyrdxlP-dep_Trfase_small"/>
</dbReference>
<accession>A0A5N5QP38</accession>
<organism evidence="7 8">
    <name type="scientific">Ceratobasidium theobromae</name>
    <dbReference type="NCBI Taxonomy" id="1582974"/>
    <lineage>
        <taxon>Eukaryota</taxon>
        <taxon>Fungi</taxon>
        <taxon>Dikarya</taxon>
        <taxon>Basidiomycota</taxon>
        <taxon>Agaricomycotina</taxon>
        <taxon>Agaricomycetes</taxon>
        <taxon>Cantharellales</taxon>
        <taxon>Ceratobasidiaceae</taxon>
        <taxon>Ceratobasidium</taxon>
    </lineage>
</organism>
<comment type="caution">
    <text evidence="7">The sequence shown here is derived from an EMBL/GenBank/DDBJ whole genome shotgun (WGS) entry which is preliminary data.</text>
</comment>
<reference evidence="7 8" key="1">
    <citation type="journal article" date="2019" name="Fungal Biol. Biotechnol.">
        <title>Draft genome sequence of fastidious pathogen Ceratobasidium theobromae, which causes vascular-streak dieback in Theobroma cacao.</title>
        <authorList>
            <person name="Ali S.S."/>
            <person name="Asman A."/>
            <person name="Shao J."/>
            <person name="Firmansyah A.P."/>
            <person name="Susilo A.W."/>
            <person name="Rosmana A."/>
            <person name="McMahon P."/>
            <person name="Junaid M."/>
            <person name="Guest D."/>
            <person name="Kheng T.Y."/>
            <person name="Meinhardt L.W."/>
            <person name="Bailey B.A."/>
        </authorList>
    </citation>
    <scope>NUCLEOTIDE SEQUENCE [LARGE SCALE GENOMIC DNA]</scope>
    <source>
        <strain evidence="7 8">CT2</strain>
    </source>
</reference>
<evidence type="ECO:0000256" key="6">
    <source>
        <dbReference type="RuleBase" id="RU003560"/>
    </source>
</evidence>
<keyword evidence="8" id="KW-1185">Reference proteome</keyword>
<dbReference type="InterPro" id="IPR049704">
    <property type="entry name" value="Aminotrans_3_PPA_site"/>
</dbReference>
<proteinExistence type="inferred from homology"/>
<evidence type="ECO:0000313" key="7">
    <source>
        <dbReference type="EMBL" id="KAB5593333.1"/>
    </source>
</evidence>
<evidence type="ECO:0000256" key="1">
    <source>
        <dbReference type="ARBA" id="ARBA00001933"/>
    </source>
</evidence>
<name>A0A5N5QP38_9AGAM</name>
<keyword evidence="4 7" id="KW-0808">Transferase</keyword>
<dbReference type="PROSITE" id="PS00600">
    <property type="entry name" value="AA_TRANSFER_CLASS_3"/>
    <property type="match status" value="1"/>
</dbReference>
<dbReference type="InterPro" id="IPR050103">
    <property type="entry name" value="Class-III_PLP-dep_AT"/>
</dbReference>
<dbReference type="EMBL" id="SSOP01000040">
    <property type="protein sequence ID" value="KAB5593333.1"/>
    <property type="molecule type" value="Genomic_DNA"/>
</dbReference>
<dbReference type="InterPro" id="IPR015424">
    <property type="entry name" value="PyrdxlP-dep_Trfase"/>
</dbReference>
<dbReference type="SUPFAM" id="SSF53383">
    <property type="entry name" value="PLP-dependent transferases"/>
    <property type="match status" value="1"/>
</dbReference>
<comment type="similarity">
    <text evidence="2 6">Belongs to the class-III pyridoxal-phosphate-dependent aminotransferase family.</text>
</comment>
<dbReference type="CDD" id="cd00610">
    <property type="entry name" value="OAT_like"/>
    <property type="match status" value="1"/>
</dbReference>
<dbReference type="InterPro" id="IPR005814">
    <property type="entry name" value="Aminotrans_3"/>
</dbReference>
<dbReference type="PANTHER" id="PTHR11986">
    <property type="entry name" value="AMINOTRANSFERASE CLASS III"/>
    <property type="match status" value="1"/>
</dbReference>
<dbReference type="OrthoDB" id="10260828at2759"/>